<evidence type="ECO:0000256" key="1">
    <source>
        <dbReference type="SAM" id="Phobius"/>
    </source>
</evidence>
<dbReference type="OrthoDB" id="7928339at2759"/>
<keyword evidence="1" id="KW-0812">Transmembrane</keyword>
<gene>
    <name evidence="3" type="primary">LOC117564492</name>
</gene>
<reference evidence="3" key="1">
    <citation type="submission" date="2025-08" db="UniProtKB">
        <authorList>
            <consortium name="RefSeq"/>
        </authorList>
    </citation>
    <scope>IDENTIFICATION</scope>
    <source>
        <strain evidence="3">15112-1751.03</strain>
        <tissue evidence="3">Whole Adult</tissue>
    </source>
</reference>
<proteinExistence type="predicted"/>
<evidence type="ECO:0000313" key="2">
    <source>
        <dbReference type="Proteomes" id="UP000515160"/>
    </source>
</evidence>
<dbReference type="AlphaFoldDB" id="A0A6P8XKR7"/>
<protein>
    <submittedName>
        <fullName evidence="3">Uncharacterized protein LOC117564492</fullName>
    </submittedName>
</protein>
<dbReference type="GeneID" id="117564492"/>
<dbReference type="Proteomes" id="UP000515160">
    <property type="component" value="Chromosome X"/>
</dbReference>
<keyword evidence="1" id="KW-1133">Transmembrane helix</keyword>
<feature type="transmembrane region" description="Helical" evidence="1">
    <location>
        <begin position="66"/>
        <end position="85"/>
    </location>
</feature>
<organism evidence="2 3">
    <name type="scientific">Drosophila albomicans</name>
    <name type="common">Fruit fly</name>
    <dbReference type="NCBI Taxonomy" id="7291"/>
    <lineage>
        <taxon>Eukaryota</taxon>
        <taxon>Metazoa</taxon>
        <taxon>Ecdysozoa</taxon>
        <taxon>Arthropoda</taxon>
        <taxon>Hexapoda</taxon>
        <taxon>Insecta</taxon>
        <taxon>Pterygota</taxon>
        <taxon>Neoptera</taxon>
        <taxon>Endopterygota</taxon>
        <taxon>Diptera</taxon>
        <taxon>Brachycera</taxon>
        <taxon>Muscomorpha</taxon>
        <taxon>Ephydroidea</taxon>
        <taxon>Drosophilidae</taxon>
        <taxon>Drosophila</taxon>
    </lineage>
</organism>
<sequence length="114" mass="13190">MCEAQRLLDELYATFQRYNHQRCVQLLKIFSQVRCCECGHRIRIEIAQQKAAVKNAASRYQFANKLPIVCLVVMLLIIIFMIHLARRYNHAIAFGSCACISTLFYTNDDCEVVV</sequence>
<evidence type="ECO:0000313" key="3">
    <source>
        <dbReference type="RefSeq" id="XP_034099197.1"/>
    </source>
</evidence>
<keyword evidence="1" id="KW-0472">Membrane</keyword>
<dbReference type="RefSeq" id="XP_034099197.1">
    <property type="nucleotide sequence ID" value="XM_034243306.2"/>
</dbReference>
<keyword evidence="2" id="KW-1185">Reference proteome</keyword>
<accession>A0A6P8XKR7</accession>
<name>A0A6P8XKR7_DROAB</name>